<proteinExistence type="predicted"/>
<name>A0A741B1E9_SALET</name>
<feature type="non-terminal residue" evidence="1">
    <location>
        <position position="49"/>
    </location>
</feature>
<evidence type="ECO:0000313" key="1">
    <source>
        <dbReference type="EMBL" id="HAF0422038.1"/>
    </source>
</evidence>
<dbReference type="InterPro" id="IPR038258">
    <property type="entry name" value="Gp4_sf"/>
</dbReference>
<dbReference type="Pfam" id="PF11650">
    <property type="entry name" value="P22_Tail-4"/>
    <property type="match status" value="1"/>
</dbReference>
<dbReference type="AlphaFoldDB" id="A0A741B1E9"/>
<gene>
    <name evidence="1" type="ORF">GND77_004757</name>
</gene>
<dbReference type="InterPro" id="IPR020362">
    <property type="entry name" value="Tail_accessory_Gp4"/>
</dbReference>
<accession>A0A741B1E9</accession>
<comment type="caution">
    <text evidence="1">The sequence shown here is derived from an EMBL/GenBank/DDBJ whole genome shotgun (WGS) entry which is preliminary data.</text>
</comment>
<dbReference type="Gene3D" id="1.10.3230.20">
    <property type="entry name" value="P22 tail accessory factor (Gp4)"/>
    <property type="match status" value="1"/>
</dbReference>
<reference evidence="1" key="2">
    <citation type="submission" date="2018-07" db="EMBL/GenBank/DDBJ databases">
        <authorList>
            <consortium name="NCBI Pathogen Detection Project"/>
        </authorList>
    </citation>
    <scope>NUCLEOTIDE SEQUENCE</scope>
    <source>
        <strain evidence="1">NCTR-SF702</strain>
    </source>
</reference>
<dbReference type="EMBL" id="DAATWN010000069">
    <property type="protein sequence ID" value="HAF0422038.1"/>
    <property type="molecule type" value="Genomic_DNA"/>
</dbReference>
<sequence>MQIKTKGDLVRAALRKLGVASDATLTDVEPQSMQDAVDDLEAMMAEWYQ</sequence>
<protein>
    <submittedName>
        <fullName evidence="1">Uncharacterized protein</fullName>
    </submittedName>
</protein>
<organism evidence="1">
    <name type="scientific">Salmonella enterica subsp. enterica serovar Heidelberg</name>
    <dbReference type="NCBI Taxonomy" id="611"/>
    <lineage>
        <taxon>Bacteria</taxon>
        <taxon>Pseudomonadati</taxon>
        <taxon>Pseudomonadota</taxon>
        <taxon>Gammaproteobacteria</taxon>
        <taxon>Enterobacterales</taxon>
        <taxon>Enterobacteriaceae</taxon>
        <taxon>Salmonella</taxon>
    </lineage>
</organism>
<reference evidence="1" key="1">
    <citation type="journal article" date="2018" name="Genome Biol.">
        <title>SKESA: strategic k-mer extension for scrupulous assemblies.</title>
        <authorList>
            <person name="Souvorov A."/>
            <person name="Agarwala R."/>
            <person name="Lipman D.J."/>
        </authorList>
    </citation>
    <scope>NUCLEOTIDE SEQUENCE</scope>
    <source>
        <strain evidence="1">NCTR-SF702</strain>
    </source>
</reference>